<name>A0ABR7WM08_9SPHI</name>
<dbReference type="RefSeq" id="WP_191188034.1">
    <property type="nucleotide sequence ID" value="NZ_JACWMY010000003.1"/>
</dbReference>
<reference evidence="1 2" key="1">
    <citation type="submission" date="2020-09" db="EMBL/GenBank/DDBJ databases">
        <title>Novel species of Mucilaginibacter isolated from a glacier on the Tibetan Plateau.</title>
        <authorList>
            <person name="Liu Q."/>
            <person name="Xin Y.-H."/>
        </authorList>
    </citation>
    <scope>NUCLEOTIDE SEQUENCE [LARGE SCALE GENOMIC DNA]</scope>
    <source>
        <strain evidence="1 2">ZT4R22</strain>
    </source>
</reference>
<sequence>MKHPVYLMFIVLSALIWGCNKEVIVKKTETEITVIRKPTAISIAIDKIVNDSTLTLKWSKINYPGFKEYILTQSTRIFQGGVFEYVNTQKVIKMQIRQVIP</sequence>
<protein>
    <submittedName>
        <fullName evidence="1">Uncharacterized protein</fullName>
    </submittedName>
</protein>
<dbReference type="EMBL" id="JACWMY010000003">
    <property type="protein sequence ID" value="MBD1363355.1"/>
    <property type="molecule type" value="Genomic_DNA"/>
</dbReference>
<proteinExistence type="predicted"/>
<gene>
    <name evidence="1" type="ORF">IDJ77_05975</name>
</gene>
<organism evidence="1 2">
    <name type="scientific">Mucilaginibacter pankratovii</name>
    <dbReference type="NCBI Taxonomy" id="2772110"/>
    <lineage>
        <taxon>Bacteria</taxon>
        <taxon>Pseudomonadati</taxon>
        <taxon>Bacteroidota</taxon>
        <taxon>Sphingobacteriia</taxon>
        <taxon>Sphingobacteriales</taxon>
        <taxon>Sphingobacteriaceae</taxon>
        <taxon>Mucilaginibacter</taxon>
    </lineage>
</organism>
<dbReference type="Proteomes" id="UP000606600">
    <property type="component" value="Unassembled WGS sequence"/>
</dbReference>
<keyword evidence="2" id="KW-1185">Reference proteome</keyword>
<evidence type="ECO:0000313" key="1">
    <source>
        <dbReference type="EMBL" id="MBD1363355.1"/>
    </source>
</evidence>
<accession>A0ABR7WM08</accession>
<evidence type="ECO:0000313" key="2">
    <source>
        <dbReference type="Proteomes" id="UP000606600"/>
    </source>
</evidence>
<comment type="caution">
    <text evidence="1">The sequence shown here is derived from an EMBL/GenBank/DDBJ whole genome shotgun (WGS) entry which is preliminary data.</text>
</comment>